<accession>A0A9X0B7M6</accession>
<dbReference type="Proteomes" id="UP001147782">
    <property type="component" value="Unassembled WGS sequence"/>
</dbReference>
<reference evidence="1" key="2">
    <citation type="journal article" date="2023" name="IMA Fungus">
        <title>Comparative genomic study of the Penicillium genus elucidates a diverse pangenome and 15 lateral gene transfer events.</title>
        <authorList>
            <person name="Petersen C."/>
            <person name="Sorensen T."/>
            <person name="Nielsen M.R."/>
            <person name="Sondergaard T.E."/>
            <person name="Sorensen J.L."/>
            <person name="Fitzpatrick D.A."/>
            <person name="Frisvad J.C."/>
            <person name="Nielsen K.L."/>
        </authorList>
    </citation>
    <scope>NUCLEOTIDE SEQUENCE</scope>
    <source>
        <strain evidence="1">IBT 29864</strain>
    </source>
</reference>
<reference evidence="1" key="1">
    <citation type="submission" date="2022-11" db="EMBL/GenBank/DDBJ databases">
        <authorList>
            <person name="Petersen C."/>
        </authorList>
    </citation>
    <scope>NUCLEOTIDE SEQUENCE</scope>
    <source>
        <strain evidence="1">IBT 29864</strain>
    </source>
</reference>
<dbReference type="OrthoDB" id="192702at2759"/>
<protein>
    <submittedName>
        <fullName evidence="1">Uncharacterized protein</fullName>
    </submittedName>
</protein>
<evidence type="ECO:0000313" key="1">
    <source>
        <dbReference type="EMBL" id="KAJ5390997.1"/>
    </source>
</evidence>
<proteinExistence type="predicted"/>
<organism evidence="1 2">
    <name type="scientific">Penicillium cataractarum</name>
    <dbReference type="NCBI Taxonomy" id="2100454"/>
    <lineage>
        <taxon>Eukaryota</taxon>
        <taxon>Fungi</taxon>
        <taxon>Dikarya</taxon>
        <taxon>Ascomycota</taxon>
        <taxon>Pezizomycotina</taxon>
        <taxon>Eurotiomycetes</taxon>
        <taxon>Eurotiomycetidae</taxon>
        <taxon>Eurotiales</taxon>
        <taxon>Aspergillaceae</taxon>
        <taxon>Penicillium</taxon>
    </lineage>
</organism>
<dbReference type="InterPro" id="IPR021276">
    <property type="entry name" value="DUF2855"/>
</dbReference>
<keyword evidence="2" id="KW-1185">Reference proteome</keyword>
<comment type="caution">
    <text evidence="1">The sequence shown here is derived from an EMBL/GenBank/DDBJ whole genome shotgun (WGS) entry which is preliminary data.</text>
</comment>
<dbReference type="AlphaFoldDB" id="A0A9X0B7M6"/>
<gene>
    <name evidence="1" type="ORF">N7496_002065</name>
</gene>
<dbReference type="RefSeq" id="XP_056561725.1">
    <property type="nucleotide sequence ID" value="XM_056694996.1"/>
</dbReference>
<name>A0A9X0B7M6_9EURO</name>
<sequence length="220" mass="23860">MSGAVVISLSASSKTGRFFAYHVFRRDAEKKGPMGFLQVSQTPELLDFVPVKIGTHVPTEAVSYDQTYEAVRWISGLKPKKIVLVDFGARAGTLAQFIESIKGDPTLGEIGTTIVHVGSEQKVYSAGEIKESRESMQTMGKVQFNTSGVQDAVIAQSTAKAFYDDVQLAWHGWVGVSHEIMPDIQLLLGQGVSGDEGVEKGWSRLCQGSAITQEGLVYTM</sequence>
<dbReference type="EMBL" id="JAPZBS010000001">
    <property type="protein sequence ID" value="KAJ5390997.1"/>
    <property type="molecule type" value="Genomic_DNA"/>
</dbReference>
<dbReference type="GeneID" id="81434173"/>
<evidence type="ECO:0000313" key="2">
    <source>
        <dbReference type="Proteomes" id="UP001147782"/>
    </source>
</evidence>
<dbReference type="Pfam" id="PF11017">
    <property type="entry name" value="DUF2855"/>
    <property type="match status" value="1"/>
</dbReference>